<dbReference type="SUPFAM" id="SSF51269">
    <property type="entry name" value="AFP III-like domain"/>
    <property type="match status" value="1"/>
</dbReference>
<evidence type="ECO:0000313" key="3">
    <source>
        <dbReference type="Proteomes" id="UP000240206"/>
    </source>
</evidence>
<dbReference type="Proteomes" id="UP000240206">
    <property type="component" value="Unassembled WGS sequence"/>
</dbReference>
<dbReference type="Gene3D" id="3.20.20.70">
    <property type="entry name" value="Aldolase class I"/>
    <property type="match status" value="1"/>
</dbReference>
<dbReference type="GO" id="GO:0047444">
    <property type="term" value="F:N-acylneuraminate-9-phosphate synthase activity"/>
    <property type="evidence" value="ECO:0007669"/>
    <property type="project" value="TreeGrafter"/>
</dbReference>
<sequence>MEIIAEIAQAHEGSLGNALSYVNACAKHGIKTIKFQIHIAEEESSPKEQFRIPFSLQDASRYDYWKRTSFSLDHWRIIKNHCDKLGITFLASPFSLTAVSWLNSLGVEVFKIGSADIVNQILLHEVRKTAKRVILSSGLSSLSTLKTAVSCFESAGISVDILHCVSSYPCTPEQININKINELKAIFPGTRVGFSDHSGSVYGGIIAATIGAEIYEFHLCFDRLQFGPDSTSSIEIREIPLLLSGVDFAIKAKEAKAHNQSLSHNLRIFAKSIISRRDLCVNDVIRIEDLDFRKLNGDGIDVENVDSVIGQTLTHNVRAGHVFSKEDFQ</sequence>
<dbReference type="InterPro" id="IPR036732">
    <property type="entry name" value="AFP_Neu5c_C_sf"/>
</dbReference>
<gene>
    <name evidence="2" type="ORF">C7K08_12150</name>
</gene>
<dbReference type="AlphaFoldDB" id="A0A2P7EBQ0"/>
<dbReference type="GO" id="GO:0016051">
    <property type="term" value="P:carbohydrate biosynthetic process"/>
    <property type="evidence" value="ECO:0007669"/>
    <property type="project" value="InterPro"/>
</dbReference>
<dbReference type="InterPro" id="IPR057736">
    <property type="entry name" value="SAF_PseI/NeuA/NeuB"/>
</dbReference>
<protein>
    <submittedName>
        <fullName evidence="2">N-acetylneuraminate synthase</fullName>
    </submittedName>
</protein>
<dbReference type="InterPro" id="IPR006190">
    <property type="entry name" value="SAF_AFP_Neu5Ac"/>
</dbReference>
<evidence type="ECO:0000313" key="2">
    <source>
        <dbReference type="EMBL" id="PSI00628.1"/>
    </source>
</evidence>
<dbReference type="CDD" id="cd11615">
    <property type="entry name" value="SAF_NeuB_like"/>
    <property type="match status" value="1"/>
</dbReference>
<dbReference type="PANTHER" id="PTHR42966:SF1">
    <property type="entry name" value="SIALIC ACID SYNTHASE"/>
    <property type="match status" value="1"/>
</dbReference>
<dbReference type="Gene3D" id="3.90.1210.10">
    <property type="entry name" value="Antifreeze-like/N-acetylneuraminic acid synthase C-terminal domain"/>
    <property type="match status" value="1"/>
</dbReference>
<dbReference type="Pfam" id="PF03102">
    <property type="entry name" value="NeuB"/>
    <property type="match status" value="1"/>
</dbReference>
<dbReference type="InterPro" id="IPR013785">
    <property type="entry name" value="Aldolase_TIM"/>
</dbReference>
<proteinExistence type="predicted"/>
<feature type="domain" description="AFP-like" evidence="1">
    <location>
        <begin position="272"/>
        <end position="329"/>
    </location>
</feature>
<accession>A0A2P7EBQ0</accession>
<dbReference type="PROSITE" id="PS50844">
    <property type="entry name" value="AFP_LIKE"/>
    <property type="match status" value="1"/>
</dbReference>
<dbReference type="PANTHER" id="PTHR42966">
    <property type="entry name" value="N-ACETYLNEURAMINATE SYNTHASE"/>
    <property type="match status" value="1"/>
</dbReference>
<dbReference type="EMBL" id="PXVC01000094">
    <property type="protein sequence ID" value="PSI00628.1"/>
    <property type="molecule type" value="Genomic_DNA"/>
</dbReference>
<name>A0A2P7EBQ0_9SYNE</name>
<evidence type="ECO:0000259" key="1">
    <source>
        <dbReference type="PROSITE" id="PS50844"/>
    </source>
</evidence>
<dbReference type="RefSeq" id="WP_106500861.1">
    <property type="nucleotide sequence ID" value="NZ_PXVC01000094.1"/>
</dbReference>
<organism evidence="2 3">
    <name type="scientific">Synechococcus lacustris str. Tous</name>
    <dbReference type="NCBI Taxonomy" id="1910958"/>
    <lineage>
        <taxon>Bacteria</taxon>
        <taxon>Bacillati</taxon>
        <taxon>Cyanobacteriota</taxon>
        <taxon>Cyanophyceae</taxon>
        <taxon>Synechococcales</taxon>
        <taxon>Synechococcaceae</taxon>
        <taxon>Synechococcus</taxon>
    </lineage>
</organism>
<dbReference type="InterPro" id="IPR051690">
    <property type="entry name" value="PseI-like"/>
</dbReference>
<dbReference type="InterPro" id="IPR013132">
    <property type="entry name" value="PseI/NeuA/B-like_N"/>
</dbReference>
<reference evidence="3" key="1">
    <citation type="submission" date="2018-03" db="EMBL/GenBank/DDBJ databases">
        <title>Ecological and genomic features of two cosmopolitan and abundant freshwater picocyanobacteria.</title>
        <authorList>
            <person name="Cabello-Yeves P.J."/>
            <person name="Picazo A."/>
            <person name="Camacho A."/>
            <person name="Callieri C."/>
            <person name="Rosselli R."/>
            <person name="Roda-Garcia J."/>
            <person name="Coutinho F.H."/>
            <person name="Rodriguez-Valera F."/>
        </authorList>
    </citation>
    <scope>NUCLEOTIDE SEQUENCE [LARGE SCALE GENOMIC DNA]</scope>
    <source>
        <strain evidence="3">Tous</strain>
    </source>
</reference>
<dbReference type="SUPFAM" id="SSF51569">
    <property type="entry name" value="Aldolase"/>
    <property type="match status" value="1"/>
</dbReference>
<comment type="caution">
    <text evidence="2">The sequence shown here is derived from an EMBL/GenBank/DDBJ whole genome shotgun (WGS) entry which is preliminary data.</text>
</comment>
<keyword evidence="3" id="KW-1185">Reference proteome</keyword>